<sequence length="50" mass="5765">MDILLEKWLDESIGDCDTMVEVPRISLRAALYAEIANYRAPAWTQSPRRV</sequence>
<organism evidence="1">
    <name type="scientific">uncultured marine group II/III euryarchaeote KM3_69_F11</name>
    <dbReference type="NCBI Taxonomy" id="1456490"/>
    <lineage>
        <taxon>Archaea</taxon>
        <taxon>Methanobacteriati</taxon>
        <taxon>Methanobacteriota</taxon>
        <taxon>environmental samples</taxon>
    </lineage>
</organism>
<evidence type="ECO:0000313" key="1">
    <source>
        <dbReference type="EMBL" id="AIF15090.1"/>
    </source>
</evidence>
<name>A0A075HIK3_9EURY</name>
<reference evidence="1" key="1">
    <citation type="journal article" date="2014" name="Genome Biol. Evol.">
        <title>Pangenome evidence for extensive interdomain horizontal transfer affecting lineage core and shell genes in uncultured planktonic thaumarchaeota and euryarchaeota.</title>
        <authorList>
            <person name="Deschamps P."/>
            <person name="Zivanovic Y."/>
            <person name="Moreira D."/>
            <person name="Rodriguez-Valera F."/>
            <person name="Lopez-Garcia P."/>
        </authorList>
    </citation>
    <scope>NUCLEOTIDE SEQUENCE</scope>
</reference>
<accession>A0A075HIK3</accession>
<proteinExistence type="predicted"/>
<dbReference type="EMBL" id="KF901019">
    <property type="protein sequence ID" value="AIF15090.1"/>
    <property type="molecule type" value="Genomic_DNA"/>
</dbReference>
<dbReference type="AlphaFoldDB" id="A0A075HIK3"/>
<protein>
    <submittedName>
        <fullName evidence="1">Uncharacterized protein</fullName>
    </submittedName>
</protein>